<evidence type="ECO:0000313" key="2">
    <source>
        <dbReference type="EMBL" id="MCW1886408.1"/>
    </source>
</evidence>
<gene>
    <name evidence="2" type="ORF">OKA04_16845</name>
</gene>
<feature type="domain" description="3-keto-alpha-glucoside-1,2-lyase/3-keto-2-hydroxy-glucal hydratase" evidence="1">
    <location>
        <begin position="19"/>
        <end position="201"/>
    </location>
</feature>
<proteinExistence type="predicted"/>
<protein>
    <submittedName>
        <fullName evidence="2">DUF1080 domain-containing protein</fullName>
    </submittedName>
</protein>
<evidence type="ECO:0000259" key="1">
    <source>
        <dbReference type="Pfam" id="PF06439"/>
    </source>
</evidence>
<comment type="caution">
    <text evidence="2">The sequence shown here is derived from an EMBL/GenBank/DDBJ whole genome shotgun (WGS) entry which is preliminary data.</text>
</comment>
<keyword evidence="3" id="KW-1185">Reference proteome</keyword>
<evidence type="ECO:0000313" key="3">
    <source>
        <dbReference type="Proteomes" id="UP001207930"/>
    </source>
</evidence>
<dbReference type="InterPro" id="IPR010496">
    <property type="entry name" value="AL/BT2_dom"/>
</dbReference>
<dbReference type="Pfam" id="PF06439">
    <property type="entry name" value="3keto-disac_hyd"/>
    <property type="match status" value="1"/>
</dbReference>
<accession>A0ABT3FS42</accession>
<dbReference type="Gene3D" id="2.60.120.560">
    <property type="entry name" value="Exo-inulinase, domain 1"/>
    <property type="match status" value="1"/>
</dbReference>
<dbReference type="Proteomes" id="UP001207930">
    <property type="component" value="Unassembled WGS sequence"/>
</dbReference>
<sequence length="222" mass="24623">MKPFILLLALTSAAMAERISLFDGKTLDGWEVRPGEEKWWKVQDGLITGGSLDEQVPHNTFLASKKRYANFDLRLKVRLVKGEGFMNSGIQIRSIRVPGDSEMSGYQVDAGPGWWGKLYDESRRNKVIGEPVDPAALKAHDWAWNDYRILCEGPRIRTWINGVAALDYTEADGKIPLEGLIGVQAHSGGKVLAQFKDITIEELPATPGAPVWEKAEVPVPAR</sequence>
<organism evidence="2 3">
    <name type="scientific">Luteolibacter flavescens</name>
    <dbReference type="NCBI Taxonomy" id="1859460"/>
    <lineage>
        <taxon>Bacteria</taxon>
        <taxon>Pseudomonadati</taxon>
        <taxon>Verrucomicrobiota</taxon>
        <taxon>Verrucomicrobiia</taxon>
        <taxon>Verrucomicrobiales</taxon>
        <taxon>Verrucomicrobiaceae</taxon>
        <taxon>Luteolibacter</taxon>
    </lineage>
</organism>
<dbReference type="RefSeq" id="WP_264502365.1">
    <property type="nucleotide sequence ID" value="NZ_JAPDDS010000010.1"/>
</dbReference>
<name>A0ABT3FS42_9BACT</name>
<dbReference type="EMBL" id="JAPDDS010000010">
    <property type="protein sequence ID" value="MCW1886408.1"/>
    <property type="molecule type" value="Genomic_DNA"/>
</dbReference>
<reference evidence="2 3" key="1">
    <citation type="submission" date="2022-10" db="EMBL/GenBank/DDBJ databases">
        <title>Luteolibacter flavescens strain MCCC 1K03193, whole genome shotgun sequencing project.</title>
        <authorList>
            <person name="Zhao G."/>
            <person name="Shen L."/>
        </authorList>
    </citation>
    <scope>NUCLEOTIDE SEQUENCE [LARGE SCALE GENOMIC DNA]</scope>
    <source>
        <strain evidence="2 3">MCCC 1K03193</strain>
    </source>
</reference>